<dbReference type="SUPFAM" id="SSF53335">
    <property type="entry name" value="S-adenosyl-L-methionine-dependent methyltransferases"/>
    <property type="match status" value="1"/>
</dbReference>
<dbReference type="PANTHER" id="PTHR13090:SF1">
    <property type="entry name" value="ARGININE-HYDROXYLASE NDUFAF5, MITOCHONDRIAL"/>
    <property type="match status" value="1"/>
</dbReference>
<organism evidence="4 5">
    <name type="scientific">Sphaerotilus microaerophilus</name>
    <dbReference type="NCBI Taxonomy" id="2914710"/>
    <lineage>
        <taxon>Bacteria</taxon>
        <taxon>Pseudomonadati</taxon>
        <taxon>Pseudomonadota</taxon>
        <taxon>Betaproteobacteria</taxon>
        <taxon>Burkholderiales</taxon>
        <taxon>Sphaerotilaceae</taxon>
        <taxon>Sphaerotilus</taxon>
    </lineage>
</organism>
<reference evidence="4" key="1">
    <citation type="submission" date="2022-04" db="EMBL/GenBank/DDBJ databases">
        <title>Whole genome sequence of Sphaerotilus sp. FB-5.</title>
        <authorList>
            <person name="Takeda M."/>
            <person name="Narihara S."/>
            <person name="Akimoto M."/>
            <person name="Akimoto R."/>
            <person name="Nishiyashiki S."/>
            <person name="Murakami T."/>
        </authorList>
    </citation>
    <scope>NUCLEOTIDE SEQUENCE</scope>
    <source>
        <strain evidence="4">FB-5</strain>
    </source>
</reference>
<evidence type="ECO:0000256" key="2">
    <source>
        <dbReference type="ARBA" id="ARBA00022679"/>
    </source>
</evidence>
<gene>
    <name evidence="4" type="primary">bioC</name>
    <name evidence="4" type="ORF">CATMQ487_49290</name>
</gene>
<dbReference type="InterPro" id="IPR050602">
    <property type="entry name" value="Malonyl-ACP_OMT"/>
</dbReference>
<dbReference type="Proteomes" id="UP001057498">
    <property type="component" value="Chromosome"/>
</dbReference>
<evidence type="ECO:0000313" key="5">
    <source>
        <dbReference type="Proteomes" id="UP001057498"/>
    </source>
</evidence>
<dbReference type="EMBL" id="AP025730">
    <property type="protein sequence ID" value="BDI07959.1"/>
    <property type="molecule type" value="Genomic_DNA"/>
</dbReference>
<keyword evidence="2" id="KW-0808">Transferase</keyword>
<name>A0ABN6PRZ1_9BURK</name>
<dbReference type="Gene3D" id="3.40.50.150">
    <property type="entry name" value="Vaccinia Virus protein VP39"/>
    <property type="match status" value="1"/>
</dbReference>
<sequence length="319" mass="35167">MVGSLYCRPTMATPPNDPTPALRRDVAPTRVDGPALQRHLRRAAAPWLHEEVARRMADRLGLLRRPPRRILDWGSDRITNQGASQAWSDQLLRQHCPQAELVALDAEGQPLPASAPSGWLKRLFSPALRAPGGVASAHGDLLWANMGLHWANDLPALLQRWHAALQVDGLLMFSCFGPDTLRELRGLYTRAGWGSPASAWIDMHDLGDALVHAGFADPVMDMETLTLTWDSPTALLAELRTLGANTDPARHAGLRTPRWRQRLEQALADGLRGADGRLHLTFEIIYGHALKPEPRVPVAAETSISLDAMRDMTRRRPAG</sequence>
<protein>
    <submittedName>
        <fullName evidence="4">Malonyl-[acyl-carrier protein] O-methyltransferase</fullName>
    </submittedName>
</protein>
<evidence type="ECO:0000256" key="1">
    <source>
        <dbReference type="ARBA" id="ARBA00022603"/>
    </source>
</evidence>
<evidence type="ECO:0000313" key="4">
    <source>
        <dbReference type="EMBL" id="BDI07959.1"/>
    </source>
</evidence>
<keyword evidence="5" id="KW-1185">Reference proteome</keyword>
<evidence type="ECO:0000256" key="3">
    <source>
        <dbReference type="SAM" id="MobiDB-lite"/>
    </source>
</evidence>
<accession>A0ABN6PRZ1</accession>
<keyword evidence="1" id="KW-0489">Methyltransferase</keyword>
<feature type="region of interest" description="Disordered" evidence="3">
    <location>
        <begin position="1"/>
        <end position="24"/>
    </location>
</feature>
<dbReference type="PANTHER" id="PTHR13090">
    <property type="entry name" value="ARGININE-HYDROXYLASE NDUFAF5, MITOCHONDRIAL"/>
    <property type="match status" value="1"/>
</dbReference>
<proteinExistence type="predicted"/>
<dbReference type="InterPro" id="IPR029063">
    <property type="entry name" value="SAM-dependent_MTases_sf"/>
</dbReference>